<dbReference type="InterPro" id="IPR006311">
    <property type="entry name" value="TAT_signal"/>
</dbReference>
<feature type="signal peptide" evidence="3">
    <location>
        <begin position="1"/>
        <end position="32"/>
    </location>
</feature>
<comment type="caution">
    <text evidence="6">The sequence shown here is derived from an EMBL/GenBank/DDBJ whole genome shotgun (WGS) entry which is preliminary data.</text>
</comment>
<evidence type="ECO:0000313" key="7">
    <source>
        <dbReference type="Proteomes" id="UP000638353"/>
    </source>
</evidence>
<evidence type="ECO:0000256" key="1">
    <source>
        <dbReference type="SAM" id="MobiDB-lite"/>
    </source>
</evidence>
<dbReference type="InterPro" id="IPR051172">
    <property type="entry name" value="Chlamydia_OmcB"/>
</dbReference>
<dbReference type="Pfam" id="PF21722">
    <property type="entry name" value="Gly_rich_2"/>
    <property type="match status" value="1"/>
</dbReference>
<dbReference type="InterPro" id="IPR001434">
    <property type="entry name" value="OmcB-like_DUF11"/>
</dbReference>
<feature type="compositionally biased region" description="Basic residues" evidence="1">
    <location>
        <begin position="617"/>
        <end position="628"/>
    </location>
</feature>
<dbReference type="InterPro" id="IPR047589">
    <property type="entry name" value="DUF11_rpt"/>
</dbReference>
<keyword evidence="2" id="KW-0472">Membrane</keyword>
<dbReference type="PANTHER" id="PTHR34819:SF3">
    <property type="entry name" value="CELL SURFACE PROTEIN"/>
    <property type="match status" value="1"/>
</dbReference>
<dbReference type="NCBIfam" id="TIGR01451">
    <property type="entry name" value="B_ant_repeat"/>
    <property type="match status" value="2"/>
</dbReference>
<evidence type="ECO:0000259" key="5">
    <source>
        <dbReference type="Pfam" id="PF21722"/>
    </source>
</evidence>
<reference evidence="6" key="1">
    <citation type="journal article" date="2014" name="Int. J. Syst. Evol. Microbiol.">
        <title>Complete genome sequence of Corynebacterium casei LMG S-19264T (=DSM 44701T), isolated from a smear-ripened cheese.</title>
        <authorList>
            <consortium name="US DOE Joint Genome Institute (JGI-PGF)"/>
            <person name="Walter F."/>
            <person name="Albersmeier A."/>
            <person name="Kalinowski J."/>
            <person name="Ruckert C."/>
        </authorList>
    </citation>
    <scope>NUCLEOTIDE SEQUENCE</scope>
    <source>
        <strain evidence="6">JCM 4637</strain>
    </source>
</reference>
<evidence type="ECO:0008006" key="8">
    <source>
        <dbReference type="Google" id="ProtNLM"/>
    </source>
</evidence>
<evidence type="ECO:0000313" key="6">
    <source>
        <dbReference type="EMBL" id="GHC77229.1"/>
    </source>
</evidence>
<reference evidence="6" key="2">
    <citation type="submission" date="2020-09" db="EMBL/GenBank/DDBJ databases">
        <authorList>
            <person name="Sun Q."/>
            <person name="Ohkuma M."/>
        </authorList>
    </citation>
    <scope>NUCLEOTIDE SEQUENCE</scope>
    <source>
        <strain evidence="6">JCM 4637</strain>
    </source>
</reference>
<dbReference type="GO" id="GO:0005886">
    <property type="term" value="C:plasma membrane"/>
    <property type="evidence" value="ECO:0007669"/>
    <property type="project" value="UniProtKB-SubCell"/>
</dbReference>
<feature type="domain" description="Glycine-rich" evidence="5">
    <location>
        <begin position="61"/>
        <end position="259"/>
    </location>
</feature>
<dbReference type="EMBL" id="BMVC01000001">
    <property type="protein sequence ID" value="GHC77229.1"/>
    <property type="molecule type" value="Genomic_DNA"/>
</dbReference>
<dbReference type="PROSITE" id="PS51318">
    <property type="entry name" value="TAT"/>
    <property type="match status" value="1"/>
</dbReference>
<dbReference type="InterPro" id="IPR013783">
    <property type="entry name" value="Ig-like_fold"/>
</dbReference>
<dbReference type="AlphaFoldDB" id="A0A918WSJ2"/>
<dbReference type="PANTHER" id="PTHR34819">
    <property type="entry name" value="LARGE CYSTEINE-RICH PERIPLASMIC PROTEIN OMCB"/>
    <property type="match status" value="1"/>
</dbReference>
<dbReference type="Proteomes" id="UP000638353">
    <property type="component" value="Unassembled WGS sequence"/>
</dbReference>
<feature type="chain" id="PRO_5039716892" description="DUF11 domain-containing protein" evidence="3">
    <location>
        <begin position="33"/>
        <end position="676"/>
    </location>
</feature>
<evidence type="ECO:0000256" key="2">
    <source>
        <dbReference type="SAM" id="Phobius"/>
    </source>
</evidence>
<accession>A0A918WSJ2</accession>
<evidence type="ECO:0000259" key="4">
    <source>
        <dbReference type="Pfam" id="PF01345"/>
    </source>
</evidence>
<feature type="domain" description="DUF11" evidence="4">
    <location>
        <begin position="343"/>
        <end position="453"/>
    </location>
</feature>
<dbReference type="GO" id="GO:0005975">
    <property type="term" value="P:carbohydrate metabolic process"/>
    <property type="evidence" value="ECO:0007669"/>
    <property type="project" value="UniProtKB-ARBA"/>
</dbReference>
<evidence type="ECO:0000256" key="3">
    <source>
        <dbReference type="SAM" id="SignalP"/>
    </source>
</evidence>
<feature type="region of interest" description="Disordered" evidence="1">
    <location>
        <begin position="171"/>
        <end position="215"/>
    </location>
</feature>
<sequence length="676" mass="64449">MTHVSGRRRQALLLSSMLVATPLLSLSSVLPAAAQARALADCTPSAGFTNCVRFEHTGDDQTFTVPTGVTSLDVRMWGAGGGGADPSYFAGSLAGAGGGFTQGTLAVSPGTALTVTAGGGGEASSTIAPYGGGGEGGSTATPQAMGGAGGGMSALWAGAYGSTPLLIAGGGGGASPGSDPAPYGGPGGGESGGQDGDGTKSGRGGTQSAGGAAAAGGVGIPCTIAAKPGERFKGGNGADIAGDGEGGGGGGGGYFGGGGGACQMTGGGTPNGGGGGGSGFIGGTGVSGAVTEAGTPSTVHGAGGAAARAGDDQYVAGKGSGGGAGDGGDGLVVLQWAAPKSALAVTKSVAPAPYLPGKPLTYTVKVTNSGPGAANGARVKDELPAALKDFTWTCAPTGGGVCSTQSGTGNIDATVDLPPGAEAVFTVTGTVPQGTTGTLDNTATVTAAGQDANCGPTCTSGAKADAETRADLAIRKETVTSGGKAVKPGQTFGYRITVDNRGPASAPDVKVTDPLPAALSFASSPDGCTAAGQDVTCGPKGPLANGDSLTWTFQVKLAGGYKGTGADIDNRATVTSAAPDPDLGNNTSASGAAVVKVIHPVGPVKPVKPVKPTKPTGHGKKPGHGHKPGHGEPRNHPMPQLATTGTESGHMWAAGGFGLIFLGGLSMYAARQIPRD</sequence>
<dbReference type="GO" id="GO:0004714">
    <property type="term" value="F:transmembrane receptor protein tyrosine kinase activity"/>
    <property type="evidence" value="ECO:0007669"/>
    <property type="project" value="UniProtKB-EC"/>
</dbReference>
<name>A0A918WSJ2_9ACTN</name>
<dbReference type="GO" id="GO:0005524">
    <property type="term" value="F:ATP binding"/>
    <property type="evidence" value="ECO:0007669"/>
    <property type="project" value="UniProtKB-KW"/>
</dbReference>
<dbReference type="Pfam" id="PF01345">
    <property type="entry name" value="DUF11"/>
    <property type="match status" value="2"/>
</dbReference>
<protein>
    <recommendedName>
        <fullName evidence="8">DUF11 domain-containing protein</fullName>
    </recommendedName>
</protein>
<dbReference type="RefSeq" id="WP_189820693.1">
    <property type="nucleotide sequence ID" value="NZ_BMVC01000001.1"/>
</dbReference>
<gene>
    <name evidence="6" type="ORF">GCM10010334_01520</name>
</gene>
<feature type="domain" description="DUF11" evidence="4">
    <location>
        <begin position="471"/>
        <end position="589"/>
    </location>
</feature>
<keyword evidence="3" id="KW-0732">Signal</keyword>
<keyword evidence="2" id="KW-0812">Transmembrane</keyword>
<feature type="region of interest" description="Disordered" evidence="1">
    <location>
        <begin position="603"/>
        <end position="647"/>
    </location>
</feature>
<dbReference type="InterPro" id="IPR049304">
    <property type="entry name" value="Gly_rich_dom"/>
</dbReference>
<dbReference type="Gene3D" id="2.60.40.10">
    <property type="entry name" value="Immunoglobulins"/>
    <property type="match status" value="2"/>
</dbReference>
<feature type="transmembrane region" description="Helical" evidence="2">
    <location>
        <begin position="651"/>
        <end position="670"/>
    </location>
</feature>
<organism evidence="6 7">
    <name type="scientific">Streptomyces finlayi</name>
    <dbReference type="NCBI Taxonomy" id="67296"/>
    <lineage>
        <taxon>Bacteria</taxon>
        <taxon>Bacillati</taxon>
        <taxon>Actinomycetota</taxon>
        <taxon>Actinomycetes</taxon>
        <taxon>Kitasatosporales</taxon>
        <taxon>Streptomycetaceae</taxon>
        <taxon>Streptomyces</taxon>
    </lineage>
</organism>
<keyword evidence="2" id="KW-1133">Transmembrane helix</keyword>
<feature type="compositionally biased region" description="Gly residues" evidence="1">
    <location>
        <begin position="184"/>
        <end position="215"/>
    </location>
</feature>
<proteinExistence type="predicted"/>